<feature type="domain" description="GH16" evidence="2">
    <location>
        <begin position="53"/>
        <end position="257"/>
    </location>
</feature>
<dbReference type="STRING" id="5364.A0A5C3MP03"/>
<dbReference type="PROSITE" id="PS51762">
    <property type="entry name" value="GH16_2"/>
    <property type="match status" value="1"/>
</dbReference>
<organism evidence="3 4">
    <name type="scientific">Heliocybe sulcata</name>
    <dbReference type="NCBI Taxonomy" id="5364"/>
    <lineage>
        <taxon>Eukaryota</taxon>
        <taxon>Fungi</taxon>
        <taxon>Dikarya</taxon>
        <taxon>Basidiomycota</taxon>
        <taxon>Agaricomycotina</taxon>
        <taxon>Agaricomycetes</taxon>
        <taxon>Gloeophyllales</taxon>
        <taxon>Gloeophyllaceae</taxon>
        <taxon>Heliocybe</taxon>
    </lineage>
</organism>
<dbReference type="CDD" id="cd00413">
    <property type="entry name" value="Glyco_hydrolase_16"/>
    <property type="match status" value="1"/>
</dbReference>
<evidence type="ECO:0000313" key="3">
    <source>
        <dbReference type="EMBL" id="TFK47024.1"/>
    </source>
</evidence>
<dbReference type="EMBL" id="ML213526">
    <property type="protein sequence ID" value="TFK47024.1"/>
    <property type="molecule type" value="Genomic_DNA"/>
</dbReference>
<dbReference type="SUPFAM" id="SSF49899">
    <property type="entry name" value="Concanavalin A-like lectins/glucanases"/>
    <property type="match status" value="1"/>
</dbReference>
<dbReference type="GO" id="GO:0004553">
    <property type="term" value="F:hydrolase activity, hydrolyzing O-glycosyl compounds"/>
    <property type="evidence" value="ECO:0007669"/>
    <property type="project" value="InterPro"/>
</dbReference>
<proteinExistence type="predicted"/>
<evidence type="ECO:0000313" key="4">
    <source>
        <dbReference type="Proteomes" id="UP000305948"/>
    </source>
</evidence>
<reference evidence="3 4" key="1">
    <citation type="journal article" date="2019" name="Nat. Ecol. Evol.">
        <title>Megaphylogeny resolves global patterns of mushroom evolution.</title>
        <authorList>
            <person name="Varga T."/>
            <person name="Krizsan K."/>
            <person name="Foldi C."/>
            <person name="Dima B."/>
            <person name="Sanchez-Garcia M."/>
            <person name="Sanchez-Ramirez S."/>
            <person name="Szollosi G.J."/>
            <person name="Szarkandi J.G."/>
            <person name="Papp V."/>
            <person name="Albert L."/>
            <person name="Andreopoulos W."/>
            <person name="Angelini C."/>
            <person name="Antonin V."/>
            <person name="Barry K.W."/>
            <person name="Bougher N.L."/>
            <person name="Buchanan P."/>
            <person name="Buyck B."/>
            <person name="Bense V."/>
            <person name="Catcheside P."/>
            <person name="Chovatia M."/>
            <person name="Cooper J."/>
            <person name="Damon W."/>
            <person name="Desjardin D."/>
            <person name="Finy P."/>
            <person name="Geml J."/>
            <person name="Haridas S."/>
            <person name="Hughes K."/>
            <person name="Justo A."/>
            <person name="Karasinski D."/>
            <person name="Kautmanova I."/>
            <person name="Kiss B."/>
            <person name="Kocsube S."/>
            <person name="Kotiranta H."/>
            <person name="LaButti K.M."/>
            <person name="Lechner B.E."/>
            <person name="Liimatainen K."/>
            <person name="Lipzen A."/>
            <person name="Lukacs Z."/>
            <person name="Mihaltcheva S."/>
            <person name="Morgado L.N."/>
            <person name="Niskanen T."/>
            <person name="Noordeloos M.E."/>
            <person name="Ohm R.A."/>
            <person name="Ortiz-Santana B."/>
            <person name="Ovrebo C."/>
            <person name="Racz N."/>
            <person name="Riley R."/>
            <person name="Savchenko A."/>
            <person name="Shiryaev A."/>
            <person name="Soop K."/>
            <person name="Spirin V."/>
            <person name="Szebenyi C."/>
            <person name="Tomsovsky M."/>
            <person name="Tulloss R.E."/>
            <person name="Uehling J."/>
            <person name="Grigoriev I.V."/>
            <person name="Vagvolgyi C."/>
            <person name="Papp T."/>
            <person name="Martin F.M."/>
            <person name="Miettinen O."/>
            <person name="Hibbett D.S."/>
            <person name="Nagy L.G."/>
        </authorList>
    </citation>
    <scope>NUCLEOTIDE SEQUENCE [LARGE SCALE GENOMIC DNA]</scope>
    <source>
        <strain evidence="3 4">OMC1185</strain>
    </source>
</reference>
<keyword evidence="4" id="KW-1185">Reference proteome</keyword>
<protein>
    <submittedName>
        <fullName evidence="3">Concanavalin A-like lectin/glucanase</fullName>
    </submittedName>
</protein>
<dbReference type="InterPro" id="IPR000757">
    <property type="entry name" value="Beta-glucanase-like"/>
</dbReference>
<sequence length="278" mass="30231">MRFSAGLASLLALFIGASASPAKLGRRADSCACGYQDSNGNLWRESVVSDFTSDAGALSVLSNDWDVETWGAQHTSVYMQNVAANVYNYNDALGLKTSAYTGNGQTDVAEIQSHRSDIQYGTFRMRAQVPSVPGVCFGFFTYQSDTQEADIEFLSSDPNYYNTVHYTNQPHTTQEVSVDGADFTAFGDHRIDWLPSATTFYYNDQQKASINQNVPTEPSSFLLNVWSDGDPGWTNGPPTSDAIATVQWVHMYFNSTSLDASAFDSACSAAGRPAACQV</sequence>
<feature type="chain" id="PRO_5023006061" evidence="1">
    <location>
        <begin position="20"/>
        <end position="278"/>
    </location>
</feature>
<evidence type="ECO:0000259" key="2">
    <source>
        <dbReference type="PROSITE" id="PS51762"/>
    </source>
</evidence>
<keyword evidence="1" id="KW-0732">Signal</keyword>
<keyword evidence="3" id="KW-0430">Lectin</keyword>
<evidence type="ECO:0000256" key="1">
    <source>
        <dbReference type="SAM" id="SignalP"/>
    </source>
</evidence>
<dbReference type="OrthoDB" id="25131at2759"/>
<dbReference type="PANTHER" id="PTHR38121">
    <property type="entry name" value="GH16 DOMAIN-CONTAINING PROTEIN"/>
    <property type="match status" value="1"/>
</dbReference>
<dbReference type="GO" id="GO:0030246">
    <property type="term" value="F:carbohydrate binding"/>
    <property type="evidence" value="ECO:0007669"/>
    <property type="project" value="UniProtKB-KW"/>
</dbReference>
<dbReference type="AlphaFoldDB" id="A0A5C3MP03"/>
<accession>A0A5C3MP03</accession>
<dbReference type="Gene3D" id="2.60.120.200">
    <property type="match status" value="1"/>
</dbReference>
<name>A0A5C3MP03_9AGAM</name>
<dbReference type="InterPro" id="IPR013320">
    <property type="entry name" value="ConA-like_dom_sf"/>
</dbReference>
<gene>
    <name evidence="3" type="ORF">OE88DRAFT_1739055</name>
</gene>
<dbReference type="Proteomes" id="UP000305948">
    <property type="component" value="Unassembled WGS sequence"/>
</dbReference>
<feature type="signal peptide" evidence="1">
    <location>
        <begin position="1"/>
        <end position="19"/>
    </location>
</feature>
<dbReference type="PANTHER" id="PTHR38121:SF2">
    <property type="entry name" value="ACYLTRANSFERASE 3 DOMAIN-CONTAINING PROTEIN"/>
    <property type="match status" value="1"/>
</dbReference>
<dbReference type="Pfam" id="PF00722">
    <property type="entry name" value="Glyco_hydro_16"/>
    <property type="match status" value="1"/>
</dbReference>
<dbReference type="GO" id="GO:0005975">
    <property type="term" value="P:carbohydrate metabolic process"/>
    <property type="evidence" value="ECO:0007669"/>
    <property type="project" value="InterPro"/>
</dbReference>